<accession>A0A1S1MW55</accession>
<dbReference type="Proteomes" id="UP000179786">
    <property type="component" value="Unassembled WGS sequence"/>
</dbReference>
<protein>
    <submittedName>
        <fullName evidence="1">Uncharacterized protein</fullName>
    </submittedName>
</protein>
<reference evidence="1 2" key="1">
    <citation type="submission" date="2016-09" db="EMBL/GenBank/DDBJ databases">
        <title>Pseudoalteromonas amylolytica sp. nov., isolated from the surface seawater.</title>
        <authorList>
            <person name="Wu Y.-H."/>
            <person name="Cheng H."/>
            <person name="Jin X.-B."/>
            <person name="Wang C.-S."/>
            <person name="Xu X.-W."/>
        </authorList>
    </citation>
    <scope>NUCLEOTIDE SEQUENCE [LARGE SCALE GENOMIC DNA]</scope>
    <source>
        <strain evidence="1 2">JW1</strain>
    </source>
</reference>
<evidence type="ECO:0000313" key="2">
    <source>
        <dbReference type="Proteomes" id="UP000179786"/>
    </source>
</evidence>
<proteinExistence type="predicted"/>
<dbReference type="AlphaFoldDB" id="A0A1S1MW55"/>
<keyword evidence="2" id="KW-1185">Reference proteome</keyword>
<gene>
    <name evidence="1" type="ORF">BET10_03105</name>
</gene>
<evidence type="ECO:0000313" key="1">
    <source>
        <dbReference type="EMBL" id="OHU93012.1"/>
    </source>
</evidence>
<comment type="caution">
    <text evidence="1">The sequence shown here is derived from an EMBL/GenBank/DDBJ whole genome shotgun (WGS) entry which is preliminary data.</text>
</comment>
<name>A0A1S1MW55_9GAMM</name>
<organism evidence="1 2">
    <name type="scientific">Pseudoalteromonas amylolytica</name>
    <dbReference type="NCBI Taxonomy" id="1859457"/>
    <lineage>
        <taxon>Bacteria</taxon>
        <taxon>Pseudomonadati</taxon>
        <taxon>Pseudomonadota</taxon>
        <taxon>Gammaproteobacteria</taxon>
        <taxon>Alteromonadales</taxon>
        <taxon>Pseudoalteromonadaceae</taxon>
        <taxon>Pseudoalteromonas</taxon>
    </lineage>
</organism>
<sequence length="73" mass="8461">MFKKYLFVLFTVIVFLVLLKFLQDEYLMWSDTLACSAKCELLGCKTGQLLLGRYDQTVACICESKHDYLVLLN</sequence>
<dbReference type="EMBL" id="MKJU01000005">
    <property type="protein sequence ID" value="OHU93012.1"/>
    <property type="molecule type" value="Genomic_DNA"/>
</dbReference>